<protein>
    <submittedName>
        <fullName evidence="1">Capsular polysaccharide transport system ATP-binding protein</fullName>
    </submittedName>
</protein>
<dbReference type="InterPro" id="IPR050683">
    <property type="entry name" value="Bact_Polysacc_Export_ATP-bd"/>
</dbReference>
<organism evidence="1 2">
    <name type="scientific">Hansschlegelia beijingensis</name>
    <dbReference type="NCBI Taxonomy" id="1133344"/>
    <lineage>
        <taxon>Bacteria</taxon>
        <taxon>Pseudomonadati</taxon>
        <taxon>Pseudomonadota</taxon>
        <taxon>Alphaproteobacteria</taxon>
        <taxon>Hyphomicrobiales</taxon>
        <taxon>Methylopilaceae</taxon>
        <taxon>Hansschlegelia</taxon>
    </lineage>
</organism>
<dbReference type="SUPFAM" id="SSF52540">
    <property type="entry name" value="P-loop containing nucleoside triphosphate hydrolases"/>
    <property type="match status" value="1"/>
</dbReference>
<name>A0A7W6GHN5_9HYPH</name>
<gene>
    <name evidence="1" type="ORF">GGR24_002646</name>
</gene>
<dbReference type="EMBL" id="JACIDR010000004">
    <property type="protein sequence ID" value="MBB3973969.1"/>
    <property type="molecule type" value="Genomic_DNA"/>
</dbReference>
<comment type="caution">
    <text evidence="1">The sequence shown here is derived from an EMBL/GenBank/DDBJ whole genome shotgun (WGS) entry which is preliminary data.</text>
</comment>
<dbReference type="Gene3D" id="3.40.50.300">
    <property type="entry name" value="P-loop containing nucleotide triphosphate hydrolases"/>
    <property type="match status" value="1"/>
</dbReference>
<evidence type="ECO:0000313" key="2">
    <source>
        <dbReference type="Proteomes" id="UP000528964"/>
    </source>
</evidence>
<sequence>MLELRDVWKGTKSKGRQRWMLAGVSLSVPAGRRVALLGADRADNRSVLHMLAGVEHADRGAVRRVGMPCWPFGHRKFLDLAGTLRQNANFLSYIYGVDAGDVAAIATELSGVKLRKGKPLRRYTLAERGQLALGLTLALQFDWYFIDERLPRVAKSRIAEIDSVIAHRMSAAGVVWATTNPDLVAGYCDAGLVLDQGALTFYDTFEAASEAYQKLTAGRASKRT</sequence>
<keyword evidence="2" id="KW-1185">Reference proteome</keyword>
<dbReference type="PANTHER" id="PTHR46743:SF2">
    <property type="entry name" value="TEICHOIC ACIDS EXPORT ATP-BINDING PROTEIN TAGH"/>
    <property type="match status" value="1"/>
</dbReference>
<dbReference type="AlphaFoldDB" id="A0A7W6GHN5"/>
<evidence type="ECO:0000313" key="1">
    <source>
        <dbReference type="EMBL" id="MBB3973969.1"/>
    </source>
</evidence>
<keyword evidence="1" id="KW-0547">Nucleotide-binding</keyword>
<reference evidence="1 2" key="1">
    <citation type="submission" date="2020-08" db="EMBL/GenBank/DDBJ databases">
        <title>Genomic Encyclopedia of Type Strains, Phase IV (KMG-IV): sequencing the most valuable type-strain genomes for metagenomic binning, comparative biology and taxonomic classification.</title>
        <authorList>
            <person name="Goeker M."/>
        </authorList>
    </citation>
    <scope>NUCLEOTIDE SEQUENCE [LARGE SCALE GENOMIC DNA]</scope>
    <source>
        <strain evidence="1 2">DSM 25481</strain>
    </source>
</reference>
<dbReference type="Proteomes" id="UP000528964">
    <property type="component" value="Unassembled WGS sequence"/>
</dbReference>
<accession>A0A7W6GHN5</accession>
<dbReference type="RefSeq" id="WP_183395833.1">
    <property type="nucleotide sequence ID" value="NZ_JACIDR010000004.1"/>
</dbReference>
<proteinExistence type="predicted"/>
<dbReference type="PANTHER" id="PTHR46743">
    <property type="entry name" value="TEICHOIC ACIDS EXPORT ATP-BINDING PROTEIN TAGH"/>
    <property type="match status" value="1"/>
</dbReference>
<keyword evidence="1" id="KW-0067">ATP-binding</keyword>
<dbReference type="GO" id="GO:0005524">
    <property type="term" value="F:ATP binding"/>
    <property type="evidence" value="ECO:0007669"/>
    <property type="project" value="UniProtKB-KW"/>
</dbReference>
<dbReference type="InterPro" id="IPR027417">
    <property type="entry name" value="P-loop_NTPase"/>
</dbReference>